<dbReference type="AlphaFoldDB" id="A0ABD0BFB7"/>
<keyword evidence="1" id="KW-1133">Transmembrane helix</keyword>
<gene>
    <name evidence="2" type="ORF">CULCOIPH005_06960</name>
</gene>
<evidence type="ECO:0000313" key="3">
    <source>
        <dbReference type="Proteomes" id="UP001205910"/>
    </source>
</evidence>
<dbReference type="Proteomes" id="UP001205910">
    <property type="component" value="Unassembled WGS sequence"/>
</dbReference>
<comment type="caution">
    <text evidence="2">The sequence shown here is derived from an EMBL/GenBank/DDBJ whole genome shotgun (WGS) entry which is preliminary data.</text>
</comment>
<keyword evidence="1" id="KW-0472">Membrane</keyword>
<name>A0ABD0BFB7_CORUL</name>
<reference evidence="2 3" key="1">
    <citation type="submission" date="2021-11" db="EMBL/GenBank/DDBJ databases">
        <title>Whole genome sequences of diphtheriae toxin producing Corynebacterium ulcerans isolates from cats in Osaka, Japan.</title>
        <authorList>
            <person name="Umeda K."/>
            <person name="Hirai Y."/>
        </authorList>
    </citation>
    <scope>NUCLEOTIDE SEQUENCE [LARGE SCALE GENOMIC DNA]</scope>
    <source>
        <strain evidence="2 3">12109B-1</strain>
    </source>
</reference>
<organism evidence="2 3">
    <name type="scientific">Corynebacterium ulcerans</name>
    <dbReference type="NCBI Taxonomy" id="65058"/>
    <lineage>
        <taxon>Bacteria</taxon>
        <taxon>Bacillati</taxon>
        <taxon>Actinomycetota</taxon>
        <taxon>Actinomycetes</taxon>
        <taxon>Mycobacteriales</taxon>
        <taxon>Corynebacteriaceae</taxon>
        <taxon>Corynebacterium</taxon>
    </lineage>
</organism>
<sequence length="190" mass="20349">MGRNGTSRLSTIYGSDHRKAAVDAYKPKPTPNAMAIGKSGRDALITEIDGGIAIHKARALIPALVALTPPAKSAIATKYTESRWRRVTTSVSTPQALSWAIVVAINIAVVATVHMIIARTKMLPGLGECKADPSKNIPSISRSGANPIVMIAAMGVPSNGEERKAMRIVETQRANHMNKEFLSGNKIIKW</sequence>
<protein>
    <submittedName>
        <fullName evidence="2">Uncharacterized protein</fullName>
    </submittedName>
</protein>
<keyword evidence="1" id="KW-0812">Transmembrane</keyword>
<evidence type="ECO:0000313" key="2">
    <source>
        <dbReference type="EMBL" id="GJJ42507.1"/>
    </source>
</evidence>
<dbReference type="EMBL" id="BQFK01000001">
    <property type="protein sequence ID" value="GJJ42507.1"/>
    <property type="molecule type" value="Genomic_DNA"/>
</dbReference>
<evidence type="ECO:0000256" key="1">
    <source>
        <dbReference type="SAM" id="Phobius"/>
    </source>
</evidence>
<feature type="transmembrane region" description="Helical" evidence="1">
    <location>
        <begin position="96"/>
        <end position="117"/>
    </location>
</feature>
<proteinExistence type="predicted"/>
<accession>A0ABD0BFB7</accession>